<dbReference type="InterPro" id="IPR039420">
    <property type="entry name" value="WalR-like"/>
</dbReference>
<dbReference type="InterPro" id="IPR011006">
    <property type="entry name" value="CheY-like_superfamily"/>
</dbReference>
<evidence type="ECO:0000259" key="5">
    <source>
        <dbReference type="PROSITE" id="PS50110"/>
    </source>
</evidence>
<dbReference type="InterPro" id="IPR016032">
    <property type="entry name" value="Sig_transdc_resp-reg_C-effctor"/>
</dbReference>
<dbReference type="SMART" id="SM00421">
    <property type="entry name" value="HTH_LUXR"/>
    <property type="match status" value="1"/>
</dbReference>
<dbReference type="Pfam" id="PF00196">
    <property type="entry name" value="GerE"/>
    <property type="match status" value="1"/>
</dbReference>
<organism evidence="6 7">
    <name type="scientific">Niastella caeni</name>
    <dbReference type="NCBI Taxonomy" id="2569763"/>
    <lineage>
        <taxon>Bacteria</taxon>
        <taxon>Pseudomonadati</taxon>
        <taxon>Bacteroidota</taxon>
        <taxon>Chitinophagia</taxon>
        <taxon>Chitinophagales</taxon>
        <taxon>Chitinophagaceae</taxon>
        <taxon>Niastella</taxon>
    </lineage>
</organism>
<dbReference type="InterPro" id="IPR058245">
    <property type="entry name" value="NreC/VraR/RcsB-like_REC"/>
</dbReference>
<dbReference type="SUPFAM" id="SSF46894">
    <property type="entry name" value="C-terminal effector domain of the bipartite response regulators"/>
    <property type="match status" value="1"/>
</dbReference>
<gene>
    <name evidence="6" type="ORF">FAM09_05765</name>
</gene>
<keyword evidence="2" id="KW-0238">DNA-binding</keyword>
<accession>A0A4S8I0H6</accession>
<dbReference type="PROSITE" id="PS50043">
    <property type="entry name" value="HTH_LUXR_2"/>
    <property type="match status" value="1"/>
</dbReference>
<dbReference type="EMBL" id="STFF01000001">
    <property type="protein sequence ID" value="THU41603.1"/>
    <property type="molecule type" value="Genomic_DNA"/>
</dbReference>
<protein>
    <submittedName>
        <fullName evidence="6">Response regulator transcription factor</fullName>
    </submittedName>
</protein>
<dbReference type="AlphaFoldDB" id="A0A4S8I0H6"/>
<dbReference type="GO" id="GO:0006355">
    <property type="term" value="P:regulation of DNA-templated transcription"/>
    <property type="evidence" value="ECO:0007669"/>
    <property type="project" value="InterPro"/>
</dbReference>
<dbReference type="InterPro" id="IPR001789">
    <property type="entry name" value="Sig_transdc_resp-reg_receiver"/>
</dbReference>
<dbReference type="OrthoDB" id="9797341at2"/>
<dbReference type="GO" id="GO:0003677">
    <property type="term" value="F:DNA binding"/>
    <property type="evidence" value="ECO:0007669"/>
    <property type="project" value="UniProtKB-KW"/>
</dbReference>
<reference evidence="6 7" key="1">
    <citation type="submission" date="2019-04" db="EMBL/GenBank/DDBJ databases">
        <title>Niastella caeni sp. nov., isolated from activated sludge.</title>
        <authorList>
            <person name="Sheng M."/>
        </authorList>
    </citation>
    <scope>NUCLEOTIDE SEQUENCE [LARGE SCALE GENOMIC DNA]</scope>
    <source>
        <strain evidence="6 7">HX-2-15</strain>
    </source>
</reference>
<keyword evidence="7" id="KW-1185">Reference proteome</keyword>
<dbReference type="GO" id="GO:0000160">
    <property type="term" value="P:phosphorelay signal transduction system"/>
    <property type="evidence" value="ECO:0007669"/>
    <property type="project" value="InterPro"/>
</dbReference>
<name>A0A4S8I0H6_9BACT</name>
<evidence type="ECO:0000313" key="6">
    <source>
        <dbReference type="EMBL" id="THU41603.1"/>
    </source>
</evidence>
<feature type="modified residue" description="4-aspartylphosphate" evidence="3">
    <location>
        <position position="61"/>
    </location>
</feature>
<feature type="domain" description="Response regulatory" evidence="5">
    <location>
        <begin position="7"/>
        <end position="126"/>
    </location>
</feature>
<dbReference type="CDD" id="cd17535">
    <property type="entry name" value="REC_NarL-like"/>
    <property type="match status" value="1"/>
</dbReference>
<dbReference type="PANTHER" id="PTHR43214:SF43">
    <property type="entry name" value="TWO-COMPONENT RESPONSE REGULATOR"/>
    <property type="match status" value="1"/>
</dbReference>
<dbReference type="PANTHER" id="PTHR43214">
    <property type="entry name" value="TWO-COMPONENT RESPONSE REGULATOR"/>
    <property type="match status" value="1"/>
</dbReference>
<dbReference type="RefSeq" id="WP_136576092.1">
    <property type="nucleotide sequence ID" value="NZ_STFF01000001.1"/>
</dbReference>
<evidence type="ECO:0000256" key="2">
    <source>
        <dbReference type="ARBA" id="ARBA00023125"/>
    </source>
</evidence>
<evidence type="ECO:0000256" key="1">
    <source>
        <dbReference type="ARBA" id="ARBA00022553"/>
    </source>
</evidence>
<dbReference type="SMART" id="SM00448">
    <property type="entry name" value="REC"/>
    <property type="match status" value="1"/>
</dbReference>
<dbReference type="Proteomes" id="UP000306918">
    <property type="component" value="Unassembled WGS sequence"/>
</dbReference>
<evidence type="ECO:0000256" key="3">
    <source>
        <dbReference type="PROSITE-ProRule" id="PRU00169"/>
    </source>
</evidence>
<dbReference type="Gene3D" id="3.40.50.2300">
    <property type="match status" value="1"/>
</dbReference>
<dbReference type="SUPFAM" id="SSF52172">
    <property type="entry name" value="CheY-like"/>
    <property type="match status" value="1"/>
</dbReference>
<dbReference type="Pfam" id="PF00072">
    <property type="entry name" value="Response_reg"/>
    <property type="match status" value="1"/>
</dbReference>
<proteinExistence type="predicted"/>
<dbReference type="InterPro" id="IPR000792">
    <property type="entry name" value="Tscrpt_reg_LuxR_C"/>
</dbReference>
<evidence type="ECO:0000313" key="7">
    <source>
        <dbReference type="Proteomes" id="UP000306918"/>
    </source>
</evidence>
<evidence type="ECO:0000259" key="4">
    <source>
        <dbReference type="PROSITE" id="PS50043"/>
    </source>
</evidence>
<feature type="domain" description="HTH luxR-type" evidence="4">
    <location>
        <begin position="153"/>
        <end position="218"/>
    </location>
</feature>
<dbReference type="CDD" id="cd06170">
    <property type="entry name" value="LuxR_C_like"/>
    <property type="match status" value="1"/>
</dbReference>
<sequence>MLKTNASVAIVDDHILLRNGLANLNLIRGLETYAVLFEANSGKDFIKQLQPRYLPDIALQDINMPGMDGYETALWLKRSYPGIKILALSMYDSESSIIRMMKSGVKGYILKDIDPTEFRRVLDPLLRKGYYYSELITGKLIHAVSQLDEPDEPIKCLVSLNVREIEFLKLVCTEMTYKEIAERMFLSARTIDGYRDALFEKLNVKSRVGLVLYAIKNNIVNV</sequence>
<dbReference type="PROSITE" id="PS50110">
    <property type="entry name" value="RESPONSE_REGULATORY"/>
    <property type="match status" value="1"/>
</dbReference>
<keyword evidence="1 3" id="KW-0597">Phosphoprotein</keyword>
<comment type="caution">
    <text evidence="6">The sequence shown here is derived from an EMBL/GenBank/DDBJ whole genome shotgun (WGS) entry which is preliminary data.</text>
</comment>